<evidence type="ECO:0000259" key="2">
    <source>
        <dbReference type="PROSITE" id="PS51186"/>
    </source>
</evidence>
<dbReference type="EMBL" id="CP029512">
    <property type="protein sequence ID" value="AYU77128.1"/>
    <property type="molecule type" value="Genomic_DNA"/>
</dbReference>
<dbReference type="VEuPathDB" id="TriTrypDB:LdCL_130010400"/>
<feature type="compositionally biased region" description="Polar residues" evidence="1">
    <location>
        <begin position="145"/>
        <end position="156"/>
    </location>
</feature>
<dbReference type="VEuPathDB" id="TriTrypDB:LdBPK_130500.1"/>
<organism evidence="3 4">
    <name type="scientific">Leishmania donovani</name>
    <dbReference type="NCBI Taxonomy" id="5661"/>
    <lineage>
        <taxon>Eukaryota</taxon>
        <taxon>Discoba</taxon>
        <taxon>Euglenozoa</taxon>
        <taxon>Kinetoplastea</taxon>
        <taxon>Metakinetoplastina</taxon>
        <taxon>Trypanosomatida</taxon>
        <taxon>Trypanosomatidae</taxon>
        <taxon>Leishmaniinae</taxon>
        <taxon>Leishmania</taxon>
    </lineage>
</organism>
<dbReference type="Pfam" id="PF00583">
    <property type="entry name" value="Acetyltransf_1"/>
    <property type="match status" value="1"/>
</dbReference>
<sequence length="274" mass="30428">MASTANAGVDGLCPATRDAAAEVLWAKLDEVQKLLANKPDAKELFTKYTVFRSVVGEVKPVFTDSVRTRVKVFCEEPAFAVPEECDDFEPVSLHVVAYLNYTLFMEEMRELMVQARLLKSIGMEGSGLRFQRREQNIVAPDNEPRTGSSSKPSGQVSMHKPSYRPATLIPVGTLRMRRVSKASEAGKLAEVVAKMERVCVVKSARCFDAGRALMRAAEKIARDAFHVRWALTYAQLSSKDFYTKAGYTPKDGRACMDLHTPHVVMIKCLVDASM</sequence>
<dbReference type="VEuPathDB" id="TriTrypDB:LDHU3_13.0670"/>
<keyword evidence="3" id="KW-0012">Acyltransferase</keyword>
<dbReference type="InterPro" id="IPR016181">
    <property type="entry name" value="Acyl_CoA_acyltransferase"/>
</dbReference>
<gene>
    <name evidence="3" type="ORF">LdCL_130010400</name>
</gene>
<dbReference type="EC" id="2.3.1.-" evidence="3"/>
<dbReference type="InterPro" id="IPR000182">
    <property type="entry name" value="GNAT_dom"/>
</dbReference>
<dbReference type="OrthoDB" id="329272at2759"/>
<dbReference type="GO" id="GO:0006048">
    <property type="term" value="P:UDP-N-acetylglucosamine biosynthetic process"/>
    <property type="evidence" value="ECO:0007669"/>
    <property type="project" value="UniProtKB-UniPathway"/>
</dbReference>
<evidence type="ECO:0000313" key="3">
    <source>
        <dbReference type="EMBL" id="AYU77128.1"/>
    </source>
</evidence>
<name>A0A3S7WSF7_LEIDO</name>
<feature type="domain" description="N-acetyltransferase" evidence="2">
    <location>
        <begin position="170"/>
        <end position="270"/>
    </location>
</feature>
<reference evidence="3 4" key="1">
    <citation type="journal article" date="2018" name="Sci. Rep.">
        <title>A complete Leishmania donovani reference genome identifies novel genetic variations associated with virulence.</title>
        <authorList>
            <person name="Lypaczewski P."/>
            <person name="Hoshizaki J."/>
            <person name="Zhang W.-W."/>
            <person name="McCall L.-I."/>
            <person name="Torcivia-Rodriguez J."/>
            <person name="Simonyan V."/>
            <person name="Kaur A."/>
            <person name="Dewar K."/>
            <person name="Matlashewski G."/>
        </authorList>
    </citation>
    <scope>NUCLEOTIDE SEQUENCE [LARGE SCALE GENOMIC DNA]</scope>
    <source>
        <strain evidence="3 4">LdCL</strain>
    </source>
</reference>
<evidence type="ECO:0000256" key="1">
    <source>
        <dbReference type="SAM" id="MobiDB-lite"/>
    </source>
</evidence>
<dbReference type="AlphaFoldDB" id="A0A3S7WSF7"/>
<dbReference type="Gene3D" id="3.40.630.30">
    <property type="match status" value="1"/>
</dbReference>
<dbReference type="GO" id="GO:0016747">
    <property type="term" value="F:acyltransferase activity, transferring groups other than amino-acyl groups"/>
    <property type="evidence" value="ECO:0007669"/>
    <property type="project" value="InterPro"/>
</dbReference>
<dbReference type="PROSITE" id="PS51186">
    <property type="entry name" value="GNAT"/>
    <property type="match status" value="1"/>
</dbReference>
<keyword evidence="4" id="KW-1185">Reference proteome</keyword>
<evidence type="ECO:0000313" key="4">
    <source>
        <dbReference type="Proteomes" id="UP000274082"/>
    </source>
</evidence>
<feature type="region of interest" description="Disordered" evidence="1">
    <location>
        <begin position="136"/>
        <end position="160"/>
    </location>
</feature>
<accession>A0A3S7WSF7</accession>
<dbReference type="Proteomes" id="UP000274082">
    <property type="component" value="Chromosome 13"/>
</dbReference>
<dbReference type="UniPathway" id="UPA00113">
    <property type="reaction ID" value="UER00529"/>
</dbReference>
<protein>
    <submittedName>
        <fullName evidence="3">Actyltransferase-like protein</fullName>
        <ecNumber evidence="3">2.3.1.-</ecNumber>
    </submittedName>
</protein>
<keyword evidence="3" id="KW-0808">Transferase</keyword>
<proteinExistence type="predicted"/>
<dbReference type="SUPFAM" id="SSF55729">
    <property type="entry name" value="Acyl-CoA N-acyltransferases (Nat)"/>
    <property type="match status" value="1"/>
</dbReference>